<reference evidence="3" key="1">
    <citation type="submission" date="2017-05" db="EMBL/GenBank/DDBJ databases">
        <title>The Genome Sequence of Enterococcus sp. 4G2_DIV0659.</title>
        <authorList>
            <consortium name="The Broad Institute Genomics Platform"/>
            <consortium name="The Broad Institute Genomic Center for Infectious Diseases"/>
            <person name="Earl A."/>
            <person name="Manson A."/>
            <person name="Schwartman J."/>
            <person name="Gilmore M."/>
            <person name="Abouelleil A."/>
            <person name="Cao P."/>
            <person name="Chapman S."/>
            <person name="Cusick C."/>
            <person name="Shea T."/>
            <person name="Young S."/>
            <person name="Neafsey D."/>
            <person name="Nusbaum C."/>
            <person name="Birren B."/>
        </authorList>
    </citation>
    <scope>NUCLEOTIDE SEQUENCE [LARGE SCALE GENOMIC DNA]</scope>
    <source>
        <strain evidence="3">4G2_DIV0659</strain>
    </source>
</reference>
<dbReference type="STRING" id="1834181.A5880_001253"/>
<feature type="transmembrane region" description="Helical" evidence="1">
    <location>
        <begin position="100"/>
        <end position="117"/>
    </location>
</feature>
<keyword evidence="1" id="KW-0472">Membrane</keyword>
<evidence type="ECO:0000256" key="1">
    <source>
        <dbReference type="SAM" id="Phobius"/>
    </source>
</evidence>
<dbReference type="EMBL" id="NGLE02000001">
    <property type="protein sequence ID" value="MEI5992637.1"/>
    <property type="molecule type" value="Genomic_DNA"/>
</dbReference>
<keyword evidence="4" id="KW-1185">Reference proteome</keyword>
<dbReference type="Proteomes" id="UP000195139">
    <property type="component" value="Unassembled WGS sequence"/>
</dbReference>
<protein>
    <submittedName>
        <fullName evidence="3">Uncharacterized protein</fullName>
    </submittedName>
</protein>
<organism evidence="3">
    <name type="scientific">Candidatus Enterococcus mansonii</name>
    <dbReference type="NCBI Taxonomy" id="1834181"/>
    <lineage>
        <taxon>Bacteria</taxon>
        <taxon>Bacillati</taxon>
        <taxon>Bacillota</taxon>
        <taxon>Bacilli</taxon>
        <taxon>Lactobacillales</taxon>
        <taxon>Enterococcaceae</taxon>
        <taxon>Enterococcus</taxon>
    </lineage>
</organism>
<name>A0A242CK84_9ENTE</name>
<proteinExistence type="predicted"/>
<dbReference type="EMBL" id="NGLE01000001">
    <property type="protein sequence ID" value="OTO10569.1"/>
    <property type="molecule type" value="Genomic_DNA"/>
</dbReference>
<accession>A0A242CK84</accession>
<keyword evidence="1" id="KW-1133">Transmembrane helix</keyword>
<feature type="transmembrane region" description="Helical" evidence="1">
    <location>
        <begin position="76"/>
        <end position="94"/>
    </location>
</feature>
<dbReference type="OrthoDB" id="2192880at2"/>
<evidence type="ECO:0000313" key="2">
    <source>
        <dbReference type="EMBL" id="MEI5992637.1"/>
    </source>
</evidence>
<keyword evidence="1" id="KW-0812">Transmembrane</keyword>
<dbReference type="RefSeq" id="WP_086330182.1">
    <property type="nucleotide sequence ID" value="NZ_NGLE02000001.1"/>
</dbReference>
<evidence type="ECO:0000313" key="3">
    <source>
        <dbReference type="EMBL" id="OTO10569.1"/>
    </source>
</evidence>
<gene>
    <name evidence="2" type="ORF">A5880_000159</name>
    <name evidence="3" type="ORF">A5880_001253</name>
</gene>
<comment type="caution">
    <text evidence="3">The sequence shown here is derived from an EMBL/GenBank/DDBJ whole genome shotgun (WGS) entry which is preliminary data.</text>
</comment>
<reference evidence="2 4" key="2">
    <citation type="submission" date="2018-07" db="EMBL/GenBank/DDBJ databases">
        <title>The Genome Sequence of Enterococcus sp. DIV0659b.</title>
        <authorList>
            <consortium name="The Broad Institute Genomics Platform"/>
            <consortium name="The Broad Institute Genomic Center for Infectious Diseases"/>
            <person name="Earl A."/>
            <person name="Manson A."/>
            <person name="Schwartman J."/>
            <person name="Gilmore M."/>
            <person name="Abouelleil A."/>
            <person name="Cao P."/>
            <person name="Chapman S."/>
            <person name="Cusick C."/>
            <person name="Shea T."/>
            <person name="Young S."/>
            <person name="Neafsey D."/>
            <person name="Nusbaum C."/>
            <person name="Birren B."/>
        </authorList>
    </citation>
    <scope>NUCLEOTIDE SEQUENCE [LARGE SCALE GENOMIC DNA]</scope>
    <source>
        <strain evidence="2 4">4G2_DIV0659</strain>
    </source>
</reference>
<dbReference type="AlphaFoldDB" id="A0A242CK84"/>
<evidence type="ECO:0000313" key="4">
    <source>
        <dbReference type="Proteomes" id="UP000195139"/>
    </source>
</evidence>
<sequence length="127" mass="14908">MKIRCTRNTGFYGMGSPIEIRKNNEKWFYLSQNQTKQVEVEESECMIQAKFFLLKSVPFKVIDQEKIIDLELTMNPILILSYVILFVSMFLISVLQLKGIGVLLVLVTYVIFLYLMLNRAYIIKEKK</sequence>